<evidence type="ECO:0000256" key="5">
    <source>
        <dbReference type="ARBA" id="ARBA00022842"/>
    </source>
</evidence>
<dbReference type="InterPro" id="IPR037143">
    <property type="entry name" value="4-PPantetheinyl_Trfase_dom_sf"/>
</dbReference>
<dbReference type="GO" id="GO:0008897">
    <property type="term" value="F:holo-[acyl-carrier-protein] synthase activity"/>
    <property type="evidence" value="ECO:0007669"/>
    <property type="project" value="UniProtKB-EC"/>
</dbReference>
<dbReference type="Proteomes" id="UP001596620">
    <property type="component" value="Unassembled WGS sequence"/>
</dbReference>
<organism evidence="10 11">
    <name type="scientific">Lentibacillus kimchii</name>
    <dbReference type="NCBI Taxonomy" id="1542911"/>
    <lineage>
        <taxon>Bacteria</taxon>
        <taxon>Bacillati</taxon>
        <taxon>Bacillota</taxon>
        <taxon>Bacilli</taxon>
        <taxon>Bacillales</taxon>
        <taxon>Bacillaceae</taxon>
        <taxon>Lentibacillus</taxon>
    </lineage>
</organism>
<dbReference type="InterPro" id="IPR008278">
    <property type="entry name" value="4-PPantetheinyl_Trfase_dom"/>
</dbReference>
<keyword evidence="3 8" id="KW-0479">Metal-binding</keyword>
<keyword evidence="4 8" id="KW-0276">Fatty acid metabolism</keyword>
<feature type="binding site" evidence="8">
    <location>
        <position position="8"/>
    </location>
    <ligand>
        <name>Mg(2+)</name>
        <dbReference type="ChEBI" id="CHEBI:18420"/>
    </ligand>
</feature>
<protein>
    <recommendedName>
        <fullName evidence="8">Holo-[acyl-carrier-protein] synthase</fullName>
        <shortName evidence="8">Holo-ACP synthase</shortName>
        <ecNumber evidence="8">2.7.8.7</ecNumber>
    </recommendedName>
    <alternativeName>
        <fullName evidence="8">4'-phosphopantetheinyl transferase AcpS</fullName>
    </alternativeName>
</protein>
<gene>
    <name evidence="8 10" type="primary">acpS</name>
    <name evidence="10" type="ORF">ACFQU8_10485</name>
</gene>
<evidence type="ECO:0000259" key="9">
    <source>
        <dbReference type="Pfam" id="PF01648"/>
    </source>
</evidence>
<reference evidence="11" key="1">
    <citation type="journal article" date="2019" name="Int. J. Syst. Evol. Microbiol.">
        <title>The Global Catalogue of Microorganisms (GCM) 10K type strain sequencing project: providing services to taxonomists for standard genome sequencing and annotation.</title>
        <authorList>
            <consortium name="The Broad Institute Genomics Platform"/>
            <consortium name="The Broad Institute Genome Sequencing Center for Infectious Disease"/>
            <person name="Wu L."/>
            <person name="Ma J."/>
        </authorList>
    </citation>
    <scope>NUCLEOTIDE SEQUENCE [LARGE SCALE GENOMIC DNA]</scope>
    <source>
        <strain evidence="11">JCM 30234</strain>
    </source>
</reference>
<keyword evidence="5 8" id="KW-0460">Magnesium</keyword>
<evidence type="ECO:0000256" key="3">
    <source>
        <dbReference type="ARBA" id="ARBA00022723"/>
    </source>
</evidence>
<dbReference type="Gene3D" id="3.90.470.20">
    <property type="entry name" value="4'-phosphopantetheinyl transferase domain"/>
    <property type="match status" value="1"/>
</dbReference>
<comment type="caution">
    <text evidence="10">The sequence shown here is derived from an EMBL/GenBank/DDBJ whole genome shotgun (WGS) entry which is preliminary data.</text>
</comment>
<dbReference type="Pfam" id="PF01648">
    <property type="entry name" value="ACPS"/>
    <property type="match status" value="1"/>
</dbReference>
<evidence type="ECO:0000256" key="6">
    <source>
        <dbReference type="ARBA" id="ARBA00023098"/>
    </source>
</evidence>
<keyword evidence="7 8" id="KW-0275">Fatty acid biosynthesis</keyword>
<dbReference type="InterPro" id="IPR002582">
    <property type="entry name" value="ACPS"/>
</dbReference>
<evidence type="ECO:0000256" key="2">
    <source>
        <dbReference type="ARBA" id="ARBA00022679"/>
    </source>
</evidence>
<proteinExistence type="inferred from homology"/>
<dbReference type="HAMAP" id="MF_00101">
    <property type="entry name" value="AcpS"/>
    <property type="match status" value="1"/>
</dbReference>
<evidence type="ECO:0000256" key="7">
    <source>
        <dbReference type="ARBA" id="ARBA00023160"/>
    </source>
</evidence>
<comment type="similarity">
    <text evidence="8">Belongs to the P-Pant transferase superfamily. AcpS family.</text>
</comment>
<comment type="catalytic activity">
    <reaction evidence="8">
        <text>apo-[ACP] + CoA = holo-[ACP] + adenosine 3',5'-bisphosphate + H(+)</text>
        <dbReference type="Rhea" id="RHEA:12068"/>
        <dbReference type="Rhea" id="RHEA-COMP:9685"/>
        <dbReference type="Rhea" id="RHEA-COMP:9690"/>
        <dbReference type="ChEBI" id="CHEBI:15378"/>
        <dbReference type="ChEBI" id="CHEBI:29999"/>
        <dbReference type="ChEBI" id="CHEBI:57287"/>
        <dbReference type="ChEBI" id="CHEBI:58343"/>
        <dbReference type="ChEBI" id="CHEBI:64479"/>
        <dbReference type="EC" id="2.7.8.7"/>
    </reaction>
</comment>
<dbReference type="EMBL" id="JBHTGR010000054">
    <property type="protein sequence ID" value="MFC7747640.1"/>
    <property type="molecule type" value="Genomic_DNA"/>
</dbReference>
<feature type="binding site" evidence="8">
    <location>
        <position position="59"/>
    </location>
    <ligand>
        <name>Mg(2+)</name>
        <dbReference type="ChEBI" id="CHEBI:18420"/>
    </ligand>
</feature>
<accession>A0ABW2UY96</accession>
<evidence type="ECO:0000256" key="4">
    <source>
        <dbReference type="ARBA" id="ARBA00022832"/>
    </source>
</evidence>
<dbReference type="RefSeq" id="WP_382359685.1">
    <property type="nucleotide sequence ID" value="NZ_JBHTGR010000054.1"/>
</dbReference>
<dbReference type="NCBIfam" id="TIGR00556">
    <property type="entry name" value="pantethn_trn"/>
    <property type="match status" value="1"/>
</dbReference>
<dbReference type="NCBIfam" id="TIGR00516">
    <property type="entry name" value="acpS"/>
    <property type="match status" value="1"/>
</dbReference>
<comment type="function">
    <text evidence="8">Transfers the 4'-phosphopantetheine moiety from coenzyme A to a Ser of acyl-carrier-protein.</text>
</comment>
<sequence length="122" mass="13547">MIKGIGIDTIELDRIWYRMKKTGRFADRILTHKEKSFLTALSSERRQAEYLAGRFAAKEAFSKAAGRGIGTLSFQHMDVTTGPSGAPQMSVAGYEKQRIFVSISHSRDHAIAQVVIEETADS</sequence>
<comment type="cofactor">
    <cofactor evidence="8">
        <name>Mg(2+)</name>
        <dbReference type="ChEBI" id="CHEBI:18420"/>
    </cofactor>
</comment>
<evidence type="ECO:0000313" key="10">
    <source>
        <dbReference type="EMBL" id="MFC7747640.1"/>
    </source>
</evidence>
<evidence type="ECO:0000256" key="1">
    <source>
        <dbReference type="ARBA" id="ARBA00022516"/>
    </source>
</evidence>
<name>A0ABW2UY96_9BACI</name>
<keyword evidence="8" id="KW-0963">Cytoplasm</keyword>
<comment type="subcellular location">
    <subcellularLocation>
        <location evidence="8">Cytoplasm</location>
    </subcellularLocation>
</comment>
<evidence type="ECO:0000313" key="11">
    <source>
        <dbReference type="Proteomes" id="UP001596620"/>
    </source>
</evidence>
<keyword evidence="2 8" id="KW-0808">Transferase</keyword>
<keyword evidence="1 8" id="KW-0444">Lipid biosynthesis</keyword>
<keyword evidence="11" id="KW-1185">Reference proteome</keyword>
<dbReference type="SUPFAM" id="SSF56214">
    <property type="entry name" value="4'-phosphopantetheinyl transferase"/>
    <property type="match status" value="1"/>
</dbReference>
<evidence type="ECO:0000256" key="8">
    <source>
        <dbReference type="HAMAP-Rule" id="MF_00101"/>
    </source>
</evidence>
<keyword evidence="6 8" id="KW-0443">Lipid metabolism</keyword>
<dbReference type="EC" id="2.7.8.7" evidence="8"/>
<dbReference type="InterPro" id="IPR004568">
    <property type="entry name" value="Ppantetheine-prot_Trfase_dom"/>
</dbReference>
<feature type="domain" description="4'-phosphopantetheinyl transferase" evidence="9">
    <location>
        <begin position="4"/>
        <end position="113"/>
    </location>
</feature>